<keyword evidence="3" id="KW-1185">Reference proteome</keyword>
<protein>
    <recommendedName>
        <fullName evidence="1">Calsyntenin C-terminal domain-containing protein</fullName>
    </recommendedName>
</protein>
<dbReference type="AlphaFoldDB" id="A0ABD0N7F1"/>
<feature type="domain" description="Calsyntenin C-terminal" evidence="1">
    <location>
        <begin position="2"/>
        <end position="42"/>
    </location>
</feature>
<dbReference type="InterPro" id="IPR045588">
    <property type="entry name" value="CLSTN_C"/>
</dbReference>
<dbReference type="Proteomes" id="UP001529510">
    <property type="component" value="Unassembled WGS sequence"/>
</dbReference>
<proteinExistence type="predicted"/>
<reference evidence="2 3" key="1">
    <citation type="submission" date="2024-05" db="EMBL/GenBank/DDBJ databases">
        <title>Genome sequencing and assembly of Indian major carp, Cirrhinus mrigala (Hamilton, 1822).</title>
        <authorList>
            <person name="Mohindra V."/>
            <person name="Chowdhury L.M."/>
            <person name="Lal K."/>
            <person name="Jena J.K."/>
        </authorList>
    </citation>
    <scope>NUCLEOTIDE SEQUENCE [LARGE SCALE GENOMIC DNA]</scope>
    <source>
        <strain evidence="2">CM1030</strain>
        <tissue evidence="2">Blood</tissue>
    </source>
</reference>
<evidence type="ECO:0000313" key="2">
    <source>
        <dbReference type="EMBL" id="KAL0158030.1"/>
    </source>
</evidence>
<comment type="caution">
    <text evidence="2">The sequence shown here is derived from an EMBL/GenBank/DDBJ whole genome shotgun (WGS) entry which is preliminary data.</text>
</comment>
<sequence length="63" mass="6867">MDHANNAMVQPQFINQVQHASVDLSGHNLVNTHQASGISSSSLHFLLLPFSDPSVQLLMEIKA</sequence>
<dbReference type="EMBL" id="JAMKFB020000023">
    <property type="protein sequence ID" value="KAL0158030.1"/>
    <property type="molecule type" value="Genomic_DNA"/>
</dbReference>
<name>A0ABD0N7F1_CIRMR</name>
<evidence type="ECO:0000313" key="3">
    <source>
        <dbReference type="Proteomes" id="UP001529510"/>
    </source>
</evidence>
<evidence type="ECO:0000259" key="1">
    <source>
        <dbReference type="Pfam" id="PF19699"/>
    </source>
</evidence>
<feature type="non-terminal residue" evidence="2">
    <location>
        <position position="63"/>
    </location>
</feature>
<gene>
    <name evidence="2" type="ORF">M9458_046106</name>
</gene>
<accession>A0ABD0N7F1</accession>
<dbReference type="Pfam" id="PF19699">
    <property type="entry name" value="CLSTN_C"/>
    <property type="match status" value="1"/>
</dbReference>
<organism evidence="2 3">
    <name type="scientific">Cirrhinus mrigala</name>
    <name type="common">Mrigala</name>
    <dbReference type="NCBI Taxonomy" id="683832"/>
    <lineage>
        <taxon>Eukaryota</taxon>
        <taxon>Metazoa</taxon>
        <taxon>Chordata</taxon>
        <taxon>Craniata</taxon>
        <taxon>Vertebrata</taxon>
        <taxon>Euteleostomi</taxon>
        <taxon>Actinopterygii</taxon>
        <taxon>Neopterygii</taxon>
        <taxon>Teleostei</taxon>
        <taxon>Ostariophysi</taxon>
        <taxon>Cypriniformes</taxon>
        <taxon>Cyprinidae</taxon>
        <taxon>Labeoninae</taxon>
        <taxon>Labeonini</taxon>
        <taxon>Cirrhinus</taxon>
    </lineage>
</organism>